<dbReference type="EMBL" id="JH993810">
    <property type="protein sequence ID" value="ELQ76858.1"/>
    <property type="molecule type" value="Genomic_DNA"/>
</dbReference>
<evidence type="ECO:0000313" key="9">
    <source>
        <dbReference type="Proteomes" id="UP000011185"/>
    </source>
</evidence>
<dbReference type="InParanoid" id="L7JZG8"/>
<keyword evidence="4" id="KW-0255">Endonuclease</keyword>
<dbReference type="AlphaFoldDB" id="L7JZG8"/>
<organism evidence="8 9">
    <name type="scientific">Trachipleistophora hominis</name>
    <name type="common">Microsporidian parasite</name>
    <dbReference type="NCBI Taxonomy" id="72359"/>
    <lineage>
        <taxon>Eukaryota</taxon>
        <taxon>Fungi</taxon>
        <taxon>Fungi incertae sedis</taxon>
        <taxon>Microsporidia</taxon>
        <taxon>Pleistophoridae</taxon>
        <taxon>Trachipleistophora</taxon>
    </lineage>
</organism>
<proteinExistence type="predicted"/>
<dbReference type="STRING" id="72359.L7JZG8"/>
<keyword evidence="9" id="KW-1185">Reference proteome</keyword>
<feature type="domain" description="Reverse transcriptase RNase H-like" evidence="7">
    <location>
        <begin position="1"/>
        <end position="74"/>
    </location>
</feature>
<evidence type="ECO:0000256" key="3">
    <source>
        <dbReference type="ARBA" id="ARBA00022722"/>
    </source>
</evidence>
<evidence type="ECO:0000256" key="5">
    <source>
        <dbReference type="ARBA" id="ARBA00022801"/>
    </source>
</evidence>
<dbReference type="Pfam" id="PF17917">
    <property type="entry name" value="RT_RNaseH"/>
    <property type="match status" value="1"/>
</dbReference>
<dbReference type="EC" id="2.7.7.49" evidence="8"/>
<dbReference type="InterPro" id="IPR050951">
    <property type="entry name" value="Retrovirus_Pol_polyprotein"/>
</dbReference>
<dbReference type="GO" id="GO:0003964">
    <property type="term" value="F:RNA-directed DNA polymerase activity"/>
    <property type="evidence" value="ECO:0007669"/>
    <property type="project" value="UniProtKB-KW"/>
</dbReference>
<keyword evidence="3" id="KW-0540">Nuclease</keyword>
<evidence type="ECO:0000313" key="8">
    <source>
        <dbReference type="EMBL" id="ELQ76858.1"/>
    </source>
</evidence>
<name>L7JZG8_TRAHO</name>
<dbReference type="InterPro" id="IPR041373">
    <property type="entry name" value="RT_RNaseH"/>
</dbReference>
<reference evidence="8 9" key="1">
    <citation type="journal article" date="2012" name="PLoS Pathog.">
        <title>The genome of the obligate intracellular parasite Trachipleistophora hominis: new insights into microsporidian genome dynamics and reductive evolution.</title>
        <authorList>
            <person name="Heinz E."/>
            <person name="Williams T.A."/>
            <person name="Nakjang S."/>
            <person name="Noel C.J."/>
            <person name="Swan D.C."/>
            <person name="Goldberg A.V."/>
            <person name="Harris S.R."/>
            <person name="Weinmaier T."/>
            <person name="Markert S."/>
            <person name="Becher D."/>
            <person name="Bernhardt J."/>
            <person name="Dagan T."/>
            <person name="Hacker C."/>
            <person name="Lucocq J.M."/>
            <person name="Schweder T."/>
            <person name="Rattei T."/>
            <person name="Hall N."/>
            <person name="Hirt R.P."/>
            <person name="Embley T.M."/>
        </authorList>
    </citation>
    <scope>NUCLEOTIDE SEQUENCE [LARGE SCALE GENOMIC DNA]</scope>
</reference>
<dbReference type="OrthoDB" id="2193209at2759"/>
<dbReference type="GO" id="GO:0004519">
    <property type="term" value="F:endonuclease activity"/>
    <property type="evidence" value="ECO:0007669"/>
    <property type="project" value="UniProtKB-KW"/>
</dbReference>
<dbReference type="GO" id="GO:0016787">
    <property type="term" value="F:hydrolase activity"/>
    <property type="evidence" value="ECO:0007669"/>
    <property type="project" value="UniProtKB-KW"/>
</dbReference>
<dbReference type="HOGENOM" id="CLU_000384_23_4_1"/>
<keyword evidence="5" id="KW-0378">Hydrolase</keyword>
<gene>
    <name evidence="8" type="ORF">THOM_0145</name>
</gene>
<feature type="non-terminal residue" evidence="8">
    <location>
        <position position="1"/>
    </location>
</feature>
<dbReference type="SUPFAM" id="SSF56672">
    <property type="entry name" value="DNA/RNA polymerases"/>
    <property type="match status" value="1"/>
</dbReference>
<dbReference type="VEuPathDB" id="MicrosporidiaDB:THOM_0145"/>
<dbReference type="PANTHER" id="PTHR37984:SF5">
    <property type="entry name" value="PROTEIN NYNRIN-LIKE"/>
    <property type="match status" value="1"/>
</dbReference>
<evidence type="ECO:0000259" key="7">
    <source>
        <dbReference type="Pfam" id="PF17917"/>
    </source>
</evidence>
<keyword evidence="1 8" id="KW-0808">Transferase</keyword>
<evidence type="ECO:0000256" key="2">
    <source>
        <dbReference type="ARBA" id="ARBA00022695"/>
    </source>
</evidence>
<dbReference type="PANTHER" id="PTHR37984">
    <property type="entry name" value="PROTEIN CBG26694"/>
    <property type="match status" value="1"/>
</dbReference>
<dbReference type="CDD" id="cd09274">
    <property type="entry name" value="RNase_HI_RT_Ty3"/>
    <property type="match status" value="1"/>
</dbReference>
<accession>L7JZG8</accession>
<protein>
    <submittedName>
        <fullName evidence="8">RNA-directed DNA polymerase, LTR Retrotransposon</fullName>
        <ecNumber evidence="8">2.7.7.49</ecNumber>
    </submittedName>
</protein>
<evidence type="ECO:0000256" key="1">
    <source>
        <dbReference type="ARBA" id="ARBA00022679"/>
    </source>
</evidence>
<dbReference type="Proteomes" id="UP000011185">
    <property type="component" value="Unassembled WGS sequence"/>
</dbReference>
<evidence type="ECO:0000256" key="4">
    <source>
        <dbReference type="ARBA" id="ARBA00022759"/>
    </source>
</evidence>
<evidence type="ECO:0000256" key="6">
    <source>
        <dbReference type="ARBA" id="ARBA00022918"/>
    </source>
</evidence>
<sequence length="109" mass="13042">VQWASKKLTPTEMRCRISEKEMLAVKWGIEKFSYELKARKFHLITDHKALEFIRNKPEFYNNILNRWCEAIQQYEFTIEYSKPVNLIKADALSRIHEKVKEPTKVNKGQ</sequence>
<keyword evidence="2 8" id="KW-0548">Nucleotidyltransferase</keyword>
<keyword evidence="6 8" id="KW-0695">RNA-directed DNA polymerase</keyword>
<dbReference type="InterPro" id="IPR043502">
    <property type="entry name" value="DNA/RNA_pol_sf"/>
</dbReference>